<dbReference type="Gene3D" id="1.10.287.110">
    <property type="entry name" value="DnaJ domain"/>
    <property type="match status" value="1"/>
</dbReference>
<dbReference type="SMART" id="SM00165">
    <property type="entry name" value="UBA"/>
    <property type="match status" value="1"/>
</dbReference>
<dbReference type="GO" id="GO:0005737">
    <property type="term" value="C:cytoplasm"/>
    <property type="evidence" value="ECO:0007669"/>
    <property type="project" value="TreeGrafter"/>
</dbReference>
<keyword evidence="4" id="KW-1185">Reference proteome</keyword>
<reference evidence="4" key="1">
    <citation type="submission" date="2016-02" db="EMBL/GenBank/DDBJ databases">
        <title>Draft genome sequence of Microdochium bolleyi, a fungal endophyte of beachgrass.</title>
        <authorList>
            <consortium name="DOE Joint Genome Institute"/>
            <person name="David A.S."/>
            <person name="May G."/>
            <person name="Haridas S."/>
            <person name="Lim J."/>
            <person name="Wang M."/>
            <person name="Labutti K."/>
            <person name="Lipzen A."/>
            <person name="Barry K."/>
            <person name="Grigoriev I.V."/>
        </authorList>
    </citation>
    <scope>NUCLEOTIDE SEQUENCE [LARGE SCALE GENOMIC DNA]</scope>
    <source>
        <strain evidence="4">J235TASD1</strain>
    </source>
</reference>
<feature type="compositionally biased region" description="Polar residues" evidence="1">
    <location>
        <begin position="44"/>
        <end position="59"/>
    </location>
</feature>
<feature type="compositionally biased region" description="Polar residues" evidence="1">
    <location>
        <begin position="10"/>
        <end position="27"/>
    </location>
</feature>
<dbReference type="InterPro" id="IPR036869">
    <property type="entry name" value="J_dom_sf"/>
</dbReference>
<dbReference type="SUPFAM" id="SSF46934">
    <property type="entry name" value="UBA-like"/>
    <property type="match status" value="1"/>
</dbReference>
<dbReference type="Gene3D" id="1.25.40.10">
    <property type="entry name" value="Tetratricopeptide repeat domain"/>
    <property type="match status" value="1"/>
</dbReference>
<feature type="compositionally biased region" description="Pro residues" evidence="1">
    <location>
        <begin position="29"/>
        <end position="43"/>
    </location>
</feature>
<dbReference type="PANTHER" id="PTHR23172">
    <property type="entry name" value="AUXILIN/CYCLIN G-ASSOCIATED KINASE-RELATED"/>
    <property type="match status" value="1"/>
</dbReference>
<feature type="region of interest" description="Disordered" evidence="1">
    <location>
        <begin position="434"/>
        <end position="615"/>
    </location>
</feature>
<organism evidence="3 4">
    <name type="scientific">Microdochium bolleyi</name>
    <dbReference type="NCBI Taxonomy" id="196109"/>
    <lineage>
        <taxon>Eukaryota</taxon>
        <taxon>Fungi</taxon>
        <taxon>Dikarya</taxon>
        <taxon>Ascomycota</taxon>
        <taxon>Pezizomycotina</taxon>
        <taxon>Sordariomycetes</taxon>
        <taxon>Xylariomycetidae</taxon>
        <taxon>Xylariales</taxon>
        <taxon>Microdochiaceae</taxon>
        <taxon>Microdochium</taxon>
    </lineage>
</organism>
<dbReference type="PROSITE" id="PS50030">
    <property type="entry name" value="UBA"/>
    <property type="match status" value="1"/>
</dbReference>
<dbReference type="InterPro" id="IPR009060">
    <property type="entry name" value="UBA-like_sf"/>
</dbReference>
<feature type="compositionally biased region" description="Basic and acidic residues" evidence="1">
    <location>
        <begin position="346"/>
        <end position="372"/>
    </location>
</feature>
<evidence type="ECO:0000256" key="1">
    <source>
        <dbReference type="SAM" id="MobiDB-lite"/>
    </source>
</evidence>
<dbReference type="Pfam" id="PF22562">
    <property type="entry name" value="UBA_7"/>
    <property type="match status" value="1"/>
</dbReference>
<evidence type="ECO:0000259" key="2">
    <source>
        <dbReference type="PROSITE" id="PS50030"/>
    </source>
</evidence>
<accession>A0A136J6X8</accession>
<name>A0A136J6X8_9PEZI</name>
<dbReference type="Proteomes" id="UP000070501">
    <property type="component" value="Unassembled WGS sequence"/>
</dbReference>
<feature type="domain" description="UBA" evidence="2">
    <location>
        <begin position="303"/>
        <end position="345"/>
    </location>
</feature>
<dbReference type="OrthoDB" id="1717591at2759"/>
<dbReference type="InParanoid" id="A0A136J6X8"/>
<protein>
    <recommendedName>
        <fullName evidence="2">UBA domain-containing protein</fullName>
    </recommendedName>
</protein>
<dbReference type="FunFam" id="1.25.40.10:FF:000354">
    <property type="entry name" value="UBA domain-containing protein 7"/>
    <property type="match status" value="1"/>
</dbReference>
<dbReference type="Gene3D" id="1.10.8.10">
    <property type="entry name" value="DNA helicase RuvA subunit, C-terminal domain"/>
    <property type="match status" value="1"/>
</dbReference>
<feature type="compositionally biased region" description="Basic and acidic residues" evidence="1">
    <location>
        <begin position="92"/>
        <end position="108"/>
    </location>
</feature>
<dbReference type="AlphaFoldDB" id="A0A136J6X8"/>
<evidence type="ECO:0000313" key="3">
    <source>
        <dbReference type="EMBL" id="KXJ92935.1"/>
    </source>
</evidence>
<feature type="compositionally biased region" description="Low complexity" evidence="1">
    <location>
        <begin position="134"/>
        <end position="148"/>
    </location>
</feature>
<dbReference type="SUPFAM" id="SSF46565">
    <property type="entry name" value="Chaperone J-domain"/>
    <property type="match status" value="1"/>
</dbReference>
<dbReference type="GO" id="GO:0031982">
    <property type="term" value="C:vesicle"/>
    <property type="evidence" value="ECO:0007669"/>
    <property type="project" value="TreeGrafter"/>
</dbReference>
<proteinExistence type="predicted"/>
<feature type="compositionally biased region" description="Polar residues" evidence="1">
    <location>
        <begin position="499"/>
        <end position="522"/>
    </location>
</feature>
<dbReference type="InterPro" id="IPR011990">
    <property type="entry name" value="TPR-like_helical_dom_sf"/>
</dbReference>
<dbReference type="STRING" id="196109.A0A136J6X8"/>
<dbReference type="FunFam" id="1.10.287.110:FF:000002">
    <property type="entry name" value="putative tyrosine-protein phosphatase auxilin isoform X2"/>
    <property type="match status" value="1"/>
</dbReference>
<feature type="compositionally biased region" description="Basic and acidic residues" evidence="1">
    <location>
        <begin position="382"/>
        <end position="407"/>
    </location>
</feature>
<dbReference type="GO" id="GO:0072318">
    <property type="term" value="P:clathrin coat disassembly"/>
    <property type="evidence" value="ECO:0007669"/>
    <property type="project" value="TreeGrafter"/>
</dbReference>
<feature type="region of interest" description="Disordered" evidence="1">
    <location>
        <begin position="346"/>
        <end position="410"/>
    </location>
</feature>
<dbReference type="EMBL" id="KQ964248">
    <property type="protein sequence ID" value="KXJ92935.1"/>
    <property type="molecule type" value="Genomic_DNA"/>
</dbReference>
<dbReference type="GO" id="GO:0072583">
    <property type="term" value="P:clathrin-dependent endocytosis"/>
    <property type="evidence" value="ECO:0007669"/>
    <property type="project" value="TreeGrafter"/>
</dbReference>
<dbReference type="SUPFAM" id="SSF48452">
    <property type="entry name" value="TPR-like"/>
    <property type="match status" value="1"/>
</dbReference>
<dbReference type="GO" id="GO:0030276">
    <property type="term" value="F:clathrin binding"/>
    <property type="evidence" value="ECO:0007669"/>
    <property type="project" value="TreeGrafter"/>
</dbReference>
<feature type="compositionally biased region" description="Low complexity" evidence="1">
    <location>
        <begin position="577"/>
        <end position="598"/>
    </location>
</feature>
<feature type="compositionally biased region" description="Low complexity" evidence="1">
    <location>
        <begin position="265"/>
        <end position="275"/>
    </location>
</feature>
<sequence>MDDLSGLDWSKSTTQSNTAYYSSTGSRPLQPPASYPSLRPTPSPQTSGRGTPLSTQNSGFKAPQAATSKPAGDSFSNLVSFSGAKSNTNLSLRERQQQLEDEKRRKAEQQQSNLQSQYGGGQFWDSLGQGSSQASRTASPAAFAAKSSTLPASNDEDDLFAAFNKNTKVDNSSHYPPPPSTGPSGKNTPSNAGRLDLSTASAWVPPQTGSGGAGFDDDDDPFGLNKVKPAPARQQVAVATAGSDEDDDLLGDLGKPVDQVRKKAQSQAQTLQSQTPRPIEDSSSDEDEPRSQRPQRPGGGGSDPFDKAVAELVDMGFTPENARRGLTESGAGLNVQAAVGWLLDDAHRQARKDKSTPRDSPADRVRREEGSQSRRNGSPAWMRDDQDGGRDPRQDVSSHNTGEDLSKKAAQMGSSFLKTANSLWKTGSKQVQKAYADFQQEGGDPSQPKWMRNAQQASEPSARDGLPAGTDEAMMLESGGRSVPKQPPRPSNSRGPSSQERVSSLPNRPSSGQSVPRWQQTATPPPDSRSRLNKLAAEEQSAQAYVSPARRKKTPVPAQPAPETEHDLLFGTTEPVRPQAAPQSASRAAQSSAQPARPVQSRPIVTRPSPTTRKIPAVAPGVLEASSRHRGEGTAHFKRGDYDAAHTSYTNSLSGVPQTHPLCIVLLTNRALTALKTGSPKQAVSDADAALGIIGASRGEGEKVTVGPGEERDMKDLYGKALSRKAEALEQMEKWADASSIWQLAVEGGVGGSNAIAGRQRCQNALAPKPKAPAKPPQAARPRPKPSAMSDLTSQKSSEAVQRLREANKAAEAADDEKFALSEKIDARVSAWRDGKRDNLRALIGSLDQVLWEGSGWKKVGMHELVLANKVKISYMKAIAKCHPDKLPQGASTEVQLIAAIVFATLNESWDKFKAENNL</sequence>
<dbReference type="PANTHER" id="PTHR23172:SF19">
    <property type="entry name" value="J DOMAIN-CONTAINING PROTEIN"/>
    <property type="match status" value="1"/>
</dbReference>
<evidence type="ECO:0000313" key="4">
    <source>
        <dbReference type="Proteomes" id="UP000070501"/>
    </source>
</evidence>
<dbReference type="InterPro" id="IPR015940">
    <property type="entry name" value="UBA"/>
</dbReference>
<gene>
    <name evidence="3" type="ORF">Micbo1qcDRAFT_160806</name>
</gene>
<feature type="region of interest" description="Disordered" evidence="1">
    <location>
        <begin position="766"/>
        <end position="809"/>
    </location>
</feature>
<feature type="compositionally biased region" description="Polar residues" evidence="1">
    <location>
        <begin position="164"/>
        <end position="174"/>
    </location>
</feature>
<feature type="compositionally biased region" description="Polar residues" evidence="1">
    <location>
        <begin position="790"/>
        <end position="800"/>
    </location>
</feature>
<feature type="compositionally biased region" description="Polar residues" evidence="1">
    <location>
        <begin position="182"/>
        <end position="191"/>
    </location>
</feature>
<feature type="region of interest" description="Disordered" evidence="1">
    <location>
        <begin position="1"/>
        <end position="332"/>
    </location>
</feature>
<feature type="compositionally biased region" description="Polar residues" evidence="1">
    <location>
        <begin position="74"/>
        <end position="91"/>
    </location>
</feature>